<evidence type="ECO:0000313" key="1">
    <source>
        <dbReference type="EMBL" id="GEU80017.1"/>
    </source>
</evidence>
<proteinExistence type="predicted"/>
<accession>A0A6L2N3L7</accession>
<sequence>MAIRVNLVRPMREGESDMWVWRQGHMGRSGEGLGTVQVRWRCTGMAGEEVVLLVGNLVKEYCVFGQLSFLAPLLLNIYFDLELWPLGNFSPSCNFEKFTQLVPGLLFLTFDGFGFDLWAKLVLRLWNLDKLSFNVVLFDENLLPDPAFLCGF</sequence>
<gene>
    <name evidence="1" type="ORF">Tci_051995</name>
</gene>
<protein>
    <submittedName>
        <fullName evidence="1">Uncharacterized protein</fullName>
    </submittedName>
</protein>
<dbReference type="AlphaFoldDB" id="A0A6L2N3L7"/>
<name>A0A6L2N3L7_TANCI</name>
<reference evidence="1" key="1">
    <citation type="journal article" date="2019" name="Sci. Rep.">
        <title>Draft genome of Tanacetum cinerariifolium, the natural source of mosquito coil.</title>
        <authorList>
            <person name="Yamashiro T."/>
            <person name="Shiraishi A."/>
            <person name="Satake H."/>
            <person name="Nakayama K."/>
        </authorList>
    </citation>
    <scope>NUCLEOTIDE SEQUENCE</scope>
</reference>
<dbReference type="EMBL" id="BKCJ010007993">
    <property type="protein sequence ID" value="GEU80017.1"/>
    <property type="molecule type" value="Genomic_DNA"/>
</dbReference>
<comment type="caution">
    <text evidence="1">The sequence shown here is derived from an EMBL/GenBank/DDBJ whole genome shotgun (WGS) entry which is preliminary data.</text>
</comment>
<organism evidence="1">
    <name type="scientific">Tanacetum cinerariifolium</name>
    <name type="common">Dalmatian daisy</name>
    <name type="synonym">Chrysanthemum cinerariifolium</name>
    <dbReference type="NCBI Taxonomy" id="118510"/>
    <lineage>
        <taxon>Eukaryota</taxon>
        <taxon>Viridiplantae</taxon>
        <taxon>Streptophyta</taxon>
        <taxon>Embryophyta</taxon>
        <taxon>Tracheophyta</taxon>
        <taxon>Spermatophyta</taxon>
        <taxon>Magnoliopsida</taxon>
        <taxon>eudicotyledons</taxon>
        <taxon>Gunneridae</taxon>
        <taxon>Pentapetalae</taxon>
        <taxon>asterids</taxon>
        <taxon>campanulids</taxon>
        <taxon>Asterales</taxon>
        <taxon>Asteraceae</taxon>
        <taxon>Asteroideae</taxon>
        <taxon>Anthemideae</taxon>
        <taxon>Anthemidinae</taxon>
        <taxon>Tanacetum</taxon>
    </lineage>
</organism>